<name>D2VK07_NAEGR</name>
<dbReference type="GO" id="GO:0005886">
    <property type="term" value="C:plasma membrane"/>
    <property type="evidence" value="ECO:0007669"/>
    <property type="project" value="UniProtKB-SubCell"/>
</dbReference>
<dbReference type="OMA" id="QLYYFVD"/>
<dbReference type="AlphaFoldDB" id="D2VK07"/>
<gene>
    <name evidence="5" type="ORF">NAEGRDRAFT_69227</name>
</gene>
<organism evidence="6">
    <name type="scientific">Naegleria gruberi</name>
    <name type="common">Amoeba</name>
    <dbReference type="NCBI Taxonomy" id="5762"/>
    <lineage>
        <taxon>Eukaryota</taxon>
        <taxon>Discoba</taxon>
        <taxon>Heterolobosea</taxon>
        <taxon>Tetramitia</taxon>
        <taxon>Eutetramitia</taxon>
        <taxon>Vahlkampfiidae</taxon>
        <taxon>Naegleria</taxon>
    </lineage>
</organism>
<dbReference type="InParanoid" id="D2VK07"/>
<dbReference type="GO" id="GO:0036376">
    <property type="term" value="P:sodium ion export across plasma membrane"/>
    <property type="evidence" value="ECO:0007669"/>
    <property type="project" value="TreeGrafter"/>
</dbReference>
<evidence type="ECO:0000256" key="2">
    <source>
        <dbReference type="ARBA" id="ARBA00022475"/>
    </source>
</evidence>
<evidence type="ECO:0000313" key="6">
    <source>
        <dbReference type="Proteomes" id="UP000006671"/>
    </source>
</evidence>
<dbReference type="Gene3D" id="2.70.150.10">
    <property type="entry name" value="Calcium-transporting ATPase, cytoplasmic transduction domain A"/>
    <property type="match status" value="1"/>
</dbReference>
<dbReference type="GO" id="GO:0005391">
    <property type="term" value="F:P-type sodium:potassium-exchanging transporter activity"/>
    <property type="evidence" value="ECO:0007669"/>
    <property type="project" value="TreeGrafter"/>
</dbReference>
<dbReference type="EMBL" id="GG738877">
    <property type="protein sequence ID" value="EFC42779.1"/>
    <property type="molecule type" value="Genomic_DNA"/>
</dbReference>
<dbReference type="KEGG" id="ngr:NAEGRDRAFT_69227"/>
<proteinExistence type="predicted"/>
<evidence type="ECO:0000256" key="1">
    <source>
        <dbReference type="ARBA" id="ARBA00004651"/>
    </source>
</evidence>
<dbReference type="GO" id="GO:1902600">
    <property type="term" value="P:proton transmembrane transport"/>
    <property type="evidence" value="ECO:0007669"/>
    <property type="project" value="TreeGrafter"/>
</dbReference>
<protein>
    <submittedName>
        <fullName evidence="5">Predicted protein</fullName>
    </submittedName>
</protein>
<reference evidence="5 6" key="1">
    <citation type="journal article" date="2010" name="Cell">
        <title>The genome of Naegleria gruberi illuminates early eukaryotic versatility.</title>
        <authorList>
            <person name="Fritz-Laylin L.K."/>
            <person name="Prochnik S.E."/>
            <person name="Ginger M.L."/>
            <person name="Dacks J.B."/>
            <person name="Carpenter M.L."/>
            <person name="Field M.C."/>
            <person name="Kuo A."/>
            <person name="Paredez A."/>
            <person name="Chapman J."/>
            <person name="Pham J."/>
            <person name="Shu S."/>
            <person name="Neupane R."/>
            <person name="Cipriano M."/>
            <person name="Mancuso J."/>
            <person name="Tu H."/>
            <person name="Salamov A."/>
            <person name="Lindquist E."/>
            <person name="Shapiro H."/>
            <person name="Lucas S."/>
            <person name="Grigoriev I.V."/>
            <person name="Cande W.Z."/>
            <person name="Fulton C."/>
            <person name="Rokhsar D.S."/>
            <person name="Dawson S.C."/>
        </authorList>
    </citation>
    <scope>NUCLEOTIDE SEQUENCE [LARGE SCALE GENOMIC DNA]</scope>
    <source>
        <strain evidence="5 6">NEG-M</strain>
    </source>
</reference>
<dbReference type="VEuPathDB" id="AmoebaDB:NAEGRDRAFT_69227"/>
<evidence type="ECO:0000313" key="5">
    <source>
        <dbReference type="EMBL" id="EFC42779.1"/>
    </source>
</evidence>
<sequence length="301" mass="33876">MQAKQQLYYFVDIQEHNYDLKVLASTYFPHSNINVRNIHQSYGVKKRQVEMLKQYGGNNYIEPPVESSFLCFKNKLNPRDKFLKTFLDALPQEHPVIRDGKLEIIPTRDIVYGDIIMLEEGNICPADCRFLWIDKEKELLVDITSIKGKQFPPVHASLFATDSLPLKTQNLIFSGCKVLQGKAIALVIAVGSRCVQVRLIDYLLKEAAMAEGKTIPEEPNENTAVPLSTRARSHSMQYTAGGRSSTDSKSSKGDSLTEKKPRQINRAASLFKAKQSSPVKTYNRKYSLTKSSPSSSPPTFV</sequence>
<feature type="region of interest" description="Disordered" evidence="3">
    <location>
        <begin position="214"/>
        <end position="301"/>
    </location>
</feature>
<keyword evidence="2" id="KW-1003">Cell membrane</keyword>
<dbReference type="OrthoDB" id="3352408at2759"/>
<keyword evidence="2" id="KW-0472">Membrane</keyword>
<dbReference type="RefSeq" id="XP_002675523.1">
    <property type="nucleotide sequence ID" value="XM_002675477.1"/>
</dbReference>
<dbReference type="GO" id="GO:0006883">
    <property type="term" value="P:intracellular sodium ion homeostasis"/>
    <property type="evidence" value="ECO:0007669"/>
    <property type="project" value="TreeGrafter"/>
</dbReference>
<keyword evidence="6" id="KW-1185">Reference proteome</keyword>
<accession>D2VK07</accession>
<feature type="compositionally biased region" description="Low complexity" evidence="3">
    <location>
        <begin position="291"/>
        <end position="301"/>
    </location>
</feature>
<dbReference type="PANTHER" id="PTHR43294:SF21">
    <property type="entry name" value="CATION TRANSPORTING ATPASE"/>
    <property type="match status" value="1"/>
</dbReference>
<comment type="subcellular location">
    <subcellularLocation>
        <location evidence="1">Cell membrane</location>
        <topology evidence="1">Multi-pass membrane protein</topology>
    </subcellularLocation>
</comment>
<dbReference type="GeneID" id="8852867"/>
<dbReference type="PANTHER" id="PTHR43294">
    <property type="entry name" value="SODIUM/POTASSIUM-TRANSPORTING ATPASE SUBUNIT ALPHA"/>
    <property type="match status" value="1"/>
</dbReference>
<dbReference type="Pfam" id="PF00122">
    <property type="entry name" value="E1-E2_ATPase"/>
    <property type="match status" value="1"/>
</dbReference>
<dbReference type="Proteomes" id="UP000006671">
    <property type="component" value="Unassembled WGS sequence"/>
</dbReference>
<dbReference type="eggNOG" id="KOG0203">
    <property type="taxonomic scope" value="Eukaryota"/>
</dbReference>
<dbReference type="InterPro" id="IPR059000">
    <property type="entry name" value="ATPase_P-type_domA"/>
</dbReference>
<feature type="compositionally biased region" description="Basic and acidic residues" evidence="3">
    <location>
        <begin position="249"/>
        <end position="261"/>
    </location>
</feature>
<dbReference type="InterPro" id="IPR050510">
    <property type="entry name" value="Cation_transp_ATPase_P-type"/>
</dbReference>
<evidence type="ECO:0000256" key="3">
    <source>
        <dbReference type="SAM" id="MobiDB-lite"/>
    </source>
</evidence>
<dbReference type="STRING" id="5762.D2VK07"/>
<feature type="domain" description="P-type ATPase A" evidence="4">
    <location>
        <begin position="91"/>
        <end position="193"/>
    </location>
</feature>
<dbReference type="InterPro" id="IPR008250">
    <property type="entry name" value="ATPase_P-typ_transduc_dom_A_sf"/>
</dbReference>
<evidence type="ECO:0000259" key="4">
    <source>
        <dbReference type="Pfam" id="PF00122"/>
    </source>
</evidence>
<feature type="compositionally biased region" description="Polar residues" evidence="3">
    <location>
        <begin position="274"/>
        <end position="290"/>
    </location>
</feature>
<dbReference type="GO" id="GO:0030007">
    <property type="term" value="P:intracellular potassium ion homeostasis"/>
    <property type="evidence" value="ECO:0007669"/>
    <property type="project" value="TreeGrafter"/>
</dbReference>
<dbReference type="SUPFAM" id="SSF81653">
    <property type="entry name" value="Calcium ATPase, transduction domain A"/>
    <property type="match status" value="1"/>
</dbReference>
<dbReference type="GO" id="GO:1990573">
    <property type="term" value="P:potassium ion import across plasma membrane"/>
    <property type="evidence" value="ECO:0007669"/>
    <property type="project" value="TreeGrafter"/>
</dbReference>